<reference evidence="2" key="1">
    <citation type="submission" date="2020-05" db="EMBL/GenBank/DDBJ databases">
        <authorList>
            <person name="Chiriac C."/>
            <person name="Salcher M."/>
            <person name="Ghai R."/>
            <person name="Kavagutti S V."/>
        </authorList>
    </citation>
    <scope>NUCLEOTIDE SEQUENCE</scope>
</reference>
<proteinExistence type="predicted"/>
<gene>
    <name evidence="2" type="ORF">UFOPK2992_01143</name>
</gene>
<sequence length="249" mass="26834">MQGYDNTSYGEAFADVYDDWYSDIGDVDAAVEALAQLAQDAGSLPIVELGVGTGRLAIPLAQRVHPTAVIGIDSSAAMLDKLAAKDCEHAPFIVLGDMIDSLPDGPLGVVFVAFNTFFNLGSEQLQSACMHAVAQRLSPNGCLVIEALVPEDPPRTGNSVDVKSLTRDRVVLSVARYDGDEQSAEGQFIEFTEQGGVRLRPWSIRYTSPSQLDDMAAAAGLSCRHRWQTFAKDPFTPDSTRHVSVYAPI</sequence>
<accession>A0A6J6Y3M6</accession>
<protein>
    <submittedName>
        <fullName evidence="2">Unannotated protein</fullName>
    </submittedName>
</protein>
<dbReference type="Pfam" id="PF13649">
    <property type="entry name" value="Methyltransf_25"/>
    <property type="match status" value="1"/>
</dbReference>
<feature type="domain" description="Methyltransferase" evidence="1">
    <location>
        <begin position="46"/>
        <end position="141"/>
    </location>
</feature>
<evidence type="ECO:0000313" key="2">
    <source>
        <dbReference type="EMBL" id="CAB4803399.1"/>
    </source>
</evidence>
<dbReference type="Gene3D" id="3.40.50.150">
    <property type="entry name" value="Vaccinia Virus protein VP39"/>
    <property type="match status" value="1"/>
</dbReference>
<dbReference type="CDD" id="cd02440">
    <property type="entry name" value="AdoMet_MTases"/>
    <property type="match status" value="1"/>
</dbReference>
<dbReference type="AlphaFoldDB" id="A0A6J6Y3M6"/>
<dbReference type="Gene3D" id="2.20.25.570">
    <property type="match status" value="1"/>
</dbReference>
<name>A0A6J6Y3M6_9ZZZZ</name>
<dbReference type="SUPFAM" id="SSF53335">
    <property type="entry name" value="S-adenosyl-L-methionine-dependent methyltransferases"/>
    <property type="match status" value="1"/>
</dbReference>
<evidence type="ECO:0000259" key="1">
    <source>
        <dbReference type="Pfam" id="PF13649"/>
    </source>
</evidence>
<dbReference type="InterPro" id="IPR041698">
    <property type="entry name" value="Methyltransf_25"/>
</dbReference>
<organism evidence="2">
    <name type="scientific">freshwater metagenome</name>
    <dbReference type="NCBI Taxonomy" id="449393"/>
    <lineage>
        <taxon>unclassified sequences</taxon>
        <taxon>metagenomes</taxon>
        <taxon>ecological metagenomes</taxon>
    </lineage>
</organism>
<dbReference type="EMBL" id="CAFAAI010000197">
    <property type="protein sequence ID" value="CAB4803399.1"/>
    <property type="molecule type" value="Genomic_DNA"/>
</dbReference>
<dbReference type="InterPro" id="IPR029063">
    <property type="entry name" value="SAM-dependent_MTases_sf"/>
</dbReference>